<proteinExistence type="predicted"/>
<evidence type="ECO:0000313" key="1">
    <source>
        <dbReference type="EMBL" id="ETV97436.1"/>
    </source>
</evidence>
<evidence type="ECO:0008006" key="2">
    <source>
        <dbReference type="Google" id="ProtNLM"/>
    </source>
</evidence>
<protein>
    <recommendedName>
        <fullName evidence="2">HTH CENPB-type domain-containing protein</fullName>
    </recommendedName>
</protein>
<gene>
    <name evidence="1" type="ORF">H310_09764</name>
</gene>
<organism evidence="1">
    <name type="scientific">Aphanomyces invadans</name>
    <dbReference type="NCBI Taxonomy" id="157072"/>
    <lineage>
        <taxon>Eukaryota</taxon>
        <taxon>Sar</taxon>
        <taxon>Stramenopiles</taxon>
        <taxon>Oomycota</taxon>
        <taxon>Saprolegniomycetes</taxon>
        <taxon>Saprolegniales</taxon>
        <taxon>Verrucalvaceae</taxon>
        <taxon>Aphanomyces</taxon>
    </lineage>
</organism>
<dbReference type="VEuPathDB" id="FungiDB:H310_09764"/>
<accession>A0A024TV06</accession>
<dbReference type="GeneID" id="20086814"/>
<sequence>MATEENLAQWVQSMRTDGVPVTPRMIQLVVVSRLQEADIIDPQDDMDMYNDEE</sequence>
<dbReference type="RefSeq" id="XP_008874144.1">
    <property type="nucleotide sequence ID" value="XM_008875922.1"/>
</dbReference>
<dbReference type="AlphaFoldDB" id="A0A024TV06"/>
<name>A0A024TV06_9STRA</name>
<dbReference type="EMBL" id="KI913973">
    <property type="protein sequence ID" value="ETV97436.1"/>
    <property type="molecule type" value="Genomic_DNA"/>
</dbReference>
<reference evidence="1" key="1">
    <citation type="submission" date="2013-12" db="EMBL/GenBank/DDBJ databases">
        <title>The Genome Sequence of Aphanomyces invadans NJM9701.</title>
        <authorList>
            <consortium name="The Broad Institute Genomics Platform"/>
            <person name="Russ C."/>
            <person name="Tyler B."/>
            <person name="van West P."/>
            <person name="Dieguez-Uribeondo J."/>
            <person name="Young S.K."/>
            <person name="Zeng Q."/>
            <person name="Gargeya S."/>
            <person name="Fitzgerald M."/>
            <person name="Abouelleil A."/>
            <person name="Alvarado L."/>
            <person name="Chapman S.B."/>
            <person name="Gainer-Dewar J."/>
            <person name="Goldberg J."/>
            <person name="Griggs A."/>
            <person name="Gujja S."/>
            <person name="Hansen M."/>
            <person name="Howarth C."/>
            <person name="Imamovic A."/>
            <person name="Ireland A."/>
            <person name="Larimer J."/>
            <person name="McCowan C."/>
            <person name="Murphy C."/>
            <person name="Pearson M."/>
            <person name="Poon T.W."/>
            <person name="Priest M."/>
            <person name="Roberts A."/>
            <person name="Saif S."/>
            <person name="Shea T."/>
            <person name="Sykes S."/>
            <person name="Wortman J."/>
            <person name="Nusbaum C."/>
            <person name="Birren B."/>
        </authorList>
    </citation>
    <scope>NUCLEOTIDE SEQUENCE [LARGE SCALE GENOMIC DNA]</scope>
    <source>
        <strain evidence="1">NJM9701</strain>
    </source>
</reference>